<evidence type="ECO:0000313" key="2">
    <source>
        <dbReference type="RefSeq" id="XP_073797688.1"/>
    </source>
</evidence>
<dbReference type="Proteomes" id="UP000000437">
    <property type="component" value="Chromosome 24"/>
</dbReference>
<dbReference type="RefSeq" id="XP_073797688.1">
    <property type="nucleotide sequence ID" value="XM_073941587.1"/>
</dbReference>
<name>A0AC58ITX7_DANRE</name>
<sequence>MGVKTMGVKTMWILSVSLAVLLALGTCDYDTATIYTYSPGSSGGNPRSENSSPFMQEVKQSLYSFYGLTDVLGPVRKDTVKWGYDAGSYRSQTGSSGTPVTSNKPDSESHATSQPGFQVGSAASGSLVYGSVRNPVNMGVSGYDSSQSTNLQVSEVISSSDLTPLQQSSYSVSKPKPVQVVSSIPLRINSMSVAKPSSQQIVQTISQSSSEQPVSSGTVSQSSPQQFSLSSGKPMSQTSLQSAVQSDRWPLKPLKGKPHHSGSWPVHNVATSFLKPLQASKPSLSISQYGSVPSSLAVASYELVSQSAQSSGQTVNQPGIIQSPSVIDLSVVQPSSPLIQQAVDTSVSQASSQQLIQAGQSVSTPNVQPVDASYVFVAQPNGLQPPKHHKGQSSSQMPAQTSYQSVSQPSLQLPVQASYQPEAQSHSQQPGPTRYQLVAKPNVQEPPKISFSAAPLALQKPAQTSYQLVAQLGVQQPAQVSLPVAQPSHLQEAQSSYEYVAKQNGQTLFNPVQSHEIHQIGSKLYSCHELPQHSYQRRHPSPSTPSLPTLAQDFKPVVLPSDPIPMDLNPLSSLASTFKPAHLREHPVLQSVVLKNEQPVELEIQSSDLSLVKPGPVTSSFVSQPTGHPSRPLQQPGSQQPTKPLQDVFWPVVKPDKLKPSGFEAQVLPSHVSSVSGQFVSQSQILPVGLSLAQSTSSLAVPVQASQLVSQSNVQPVDRHSVFVAQPSGLTPLKHHKGKHHVGSSYQPQVLSSSGTVLQPVLQTTSVVVPSSYQSTSSQAWSNPIVSNFESVQPELPIQAQLTYQSVTDQNAPGPVEGSRHPSQKLLKLLQQVKS</sequence>
<proteinExistence type="predicted"/>
<accession>A0AC58ITX7</accession>
<keyword evidence="1" id="KW-1185">Reference proteome</keyword>
<protein>
    <submittedName>
        <fullName evidence="2">Uncharacterized protein si:ch211-146l10.8 isoform X2</fullName>
    </submittedName>
</protein>
<evidence type="ECO:0000313" key="1">
    <source>
        <dbReference type="Proteomes" id="UP000000437"/>
    </source>
</evidence>
<gene>
    <name evidence="2" type="primary">si:ch211-146l10.8</name>
</gene>
<organism evidence="1 2">
    <name type="scientific">Danio rerio</name>
    <name type="common">Zebrafish</name>
    <name type="synonym">Brachydanio rerio</name>
    <dbReference type="NCBI Taxonomy" id="7955"/>
    <lineage>
        <taxon>Eukaryota</taxon>
        <taxon>Metazoa</taxon>
        <taxon>Chordata</taxon>
        <taxon>Craniata</taxon>
        <taxon>Vertebrata</taxon>
        <taxon>Euteleostomi</taxon>
        <taxon>Actinopterygii</taxon>
        <taxon>Neopterygii</taxon>
        <taxon>Teleostei</taxon>
        <taxon>Ostariophysi</taxon>
        <taxon>Cypriniformes</taxon>
        <taxon>Danionidae</taxon>
        <taxon>Danioninae</taxon>
        <taxon>Danio</taxon>
    </lineage>
</organism>
<reference evidence="2" key="1">
    <citation type="submission" date="2025-08" db="UniProtKB">
        <authorList>
            <consortium name="RefSeq"/>
        </authorList>
    </citation>
    <scope>IDENTIFICATION</scope>
    <source>
        <strain evidence="2">Tuebingen</strain>
        <tissue evidence="2">Fibroblasts and whole tissue</tissue>
    </source>
</reference>